<feature type="transmembrane region" description="Helical" evidence="7">
    <location>
        <begin position="158"/>
        <end position="179"/>
    </location>
</feature>
<feature type="region of interest" description="Disordered" evidence="6">
    <location>
        <begin position="1"/>
        <end position="27"/>
    </location>
</feature>
<evidence type="ECO:0000313" key="9">
    <source>
        <dbReference type="Proteomes" id="UP001551329"/>
    </source>
</evidence>
<feature type="compositionally biased region" description="Pro residues" evidence="6">
    <location>
        <begin position="1"/>
        <end position="12"/>
    </location>
</feature>
<sequence length="461" mass="48976">MTEPRTAPPTPTPTALVAGPTAAGAQGPIDTRRSLGAVVRSGVAAVFPRDPLLRNGHLLAISSLVSSALGSIFWVLATHWYDDEVVGLSYSALSMTLLLASIGQLNLSDFLVRFVPSAGHHTRRLILLCYAVSAVVSSLVAIGFLLLVPRVAPGLDFLLTPVTAACFVAATAGYAVFVMQDGALTAVRRPGWVVAENVVFACVKMGLLGVGAALALFSGILLSWVGALAVSLLVANYVLLRRAVPDHVRVSTEARRPARALRYAAADYVGSLFRMAAYTVVPLLVLNSLGAEQSAYFSLAWIVGYVLYLIARNLGSSLVVEAVSSPERLVEHTMRMLRHTGLLLGAGIVLVAALAPQILSLFGPEYAEHGTTLLRLLALSALPNILVSLAIDVWRARRRLRWAVGVQIAMCVLVLGLTKLLLPTLGITGAGVAWLVTMCLLAAPLVIWRARWLTTGSRRSS</sequence>
<proteinExistence type="predicted"/>
<evidence type="ECO:0000256" key="1">
    <source>
        <dbReference type="ARBA" id="ARBA00004651"/>
    </source>
</evidence>
<accession>A0ABV3CCJ7</accession>
<dbReference type="RefSeq" id="WP_358472727.1">
    <property type="nucleotide sequence ID" value="NZ_JBEZAE010000013.1"/>
</dbReference>
<feature type="transmembrane region" description="Helical" evidence="7">
    <location>
        <begin position="125"/>
        <end position="146"/>
    </location>
</feature>
<feature type="transmembrane region" description="Helical" evidence="7">
    <location>
        <begin position="58"/>
        <end position="81"/>
    </location>
</feature>
<organism evidence="8 9">
    <name type="scientific">Streptomyces narbonensis</name>
    <dbReference type="NCBI Taxonomy" id="67333"/>
    <lineage>
        <taxon>Bacteria</taxon>
        <taxon>Bacillati</taxon>
        <taxon>Actinomycetota</taxon>
        <taxon>Actinomycetes</taxon>
        <taxon>Kitasatosporales</taxon>
        <taxon>Streptomycetaceae</taxon>
        <taxon>Streptomyces</taxon>
    </lineage>
</organism>
<feature type="transmembrane region" description="Helical" evidence="7">
    <location>
        <begin position="191"/>
        <end position="215"/>
    </location>
</feature>
<evidence type="ECO:0000256" key="5">
    <source>
        <dbReference type="ARBA" id="ARBA00023136"/>
    </source>
</evidence>
<evidence type="ECO:0000256" key="6">
    <source>
        <dbReference type="SAM" id="MobiDB-lite"/>
    </source>
</evidence>
<evidence type="ECO:0000256" key="4">
    <source>
        <dbReference type="ARBA" id="ARBA00022989"/>
    </source>
</evidence>
<feature type="transmembrane region" description="Helical" evidence="7">
    <location>
        <begin position="293"/>
        <end position="311"/>
    </location>
</feature>
<comment type="subcellular location">
    <subcellularLocation>
        <location evidence="1">Cell membrane</location>
        <topology evidence="1">Multi-pass membrane protein</topology>
    </subcellularLocation>
</comment>
<dbReference type="PANTHER" id="PTHR30250">
    <property type="entry name" value="PST FAMILY PREDICTED COLANIC ACID TRANSPORTER"/>
    <property type="match status" value="1"/>
</dbReference>
<feature type="transmembrane region" description="Helical" evidence="7">
    <location>
        <begin position="260"/>
        <end position="281"/>
    </location>
</feature>
<feature type="transmembrane region" description="Helical" evidence="7">
    <location>
        <begin position="374"/>
        <end position="393"/>
    </location>
</feature>
<dbReference type="Proteomes" id="UP001551329">
    <property type="component" value="Unassembled WGS sequence"/>
</dbReference>
<keyword evidence="2" id="KW-1003">Cell membrane</keyword>
<keyword evidence="3 7" id="KW-0812">Transmembrane</keyword>
<comment type="caution">
    <text evidence="8">The sequence shown here is derived from an EMBL/GenBank/DDBJ whole genome shotgun (WGS) entry which is preliminary data.</text>
</comment>
<feature type="transmembrane region" description="Helical" evidence="7">
    <location>
        <begin position="221"/>
        <end position="240"/>
    </location>
</feature>
<reference evidence="8 9" key="1">
    <citation type="submission" date="2024-06" db="EMBL/GenBank/DDBJ databases">
        <title>The Natural Products Discovery Center: Release of the First 8490 Sequenced Strains for Exploring Actinobacteria Biosynthetic Diversity.</title>
        <authorList>
            <person name="Kalkreuter E."/>
            <person name="Kautsar S.A."/>
            <person name="Yang D."/>
            <person name="Bader C.D."/>
            <person name="Teijaro C.N."/>
            <person name="Fluegel L."/>
            <person name="Davis C.M."/>
            <person name="Simpson J.R."/>
            <person name="Lauterbach L."/>
            <person name="Steele A.D."/>
            <person name="Gui C."/>
            <person name="Meng S."/>
            <person name="Li G."/>
            <person name="Viehrig K."/>
            <person name="Ye F."/>
            <person name="Su P."/>
            <person name="Kiefer A.F."/>
            <person name="Nichols A."/>
            <person name="Cepeda A.J."/>
            <person name="Yan W."/>
            <person name="Fan B."/>
            <person name="Jiang Y."/>
            <person name="Adhikari A."/>
            <person name="Zheng C.-J."/>
            <person name="Schuster L."/>
            <person name="Cowan T.M."/>
            <person name="Smanski M.J."/>
            <person name="Chevrette M.G."/>
            <person name="De Carvalho L.P.S."/>
            <person name="Shen B."/>
        </authorList>
    </citation>
    <scope>NUCLEOTIDE SEQUENCE [LARGE SCALE GENOMIC DNA]</scope>
    <source>
        <strain evidence="8 9">NPDC045974</strain>
    </source>
</reference>
<keyword evidence="4 7" id="KW-1133">Transmembrane helix</keyword>
<dbReference type="EMBL" id="JBEZAE010000013">
    <property type="protein sequence ID" value="MEU7072521.1"/>
    <property type="molecule type" value="Genomic_DNA"/>
</dbReference>
<keyword evidence="9" id="KW-1185">Reference proteome</keyword>
<dbReference type="PANTHER" id="PTHR30250:SF11">
    <property type="entry name" value="O-ANTIGEN TRANSPORTER-RELATED"/>
    <property type="match status" value="1"/>
</dbReference>
<feature type="transmembrane region" description="Helical" evidence="7">
    <location>
        <begin position="342"/>
        <end position="362"/>
    </location>
</feature>
<feature type="compositionally biased region" description="Low complexity" evidence="6">
    <location>
        <begin position="13"/>
        <end position="25"/>
    </location>
</feature>
<evidence type="ECO:0000313" key="8">
    <source>
        <dbReference type="EMBL" id="MEU7072521.1"/>
    </source>
</evidence>
<evidence type="ECO:0000256" key="3">
    <source>
        <dbReference type="ARBA" id="ARBA00022692"/>
    </source>
</evidence>
<keyword evidence="5 7" id="KW-0472">Membrane</keyword>
<gene>
    <name evidence="8" type="ORF">AB0A88_20590</name>
</gene>
<name>A0ABV3CCJ7_9ACTN</name>
<feature type="transmembrane region" description="Helical" evidence="7">
    <location>
        <begin position="400"/>
        <end position="421"/>
    </location>
</feature>
<feature type="transmembrane region" description="Helical" evidence="7">
    <location>
        <begin position="87"/>
        <end position="105"/>
    </location>
</feature>
<protein>
    <recommendedName>
        <fullName evidence="10">O-antigen/teichoic acid export membrane protein</fullName>
    </recommendedName>
</protein>
<evidence type="ECO:0008006" key="10">
    <source>
        <dbReference type="Google" id="ProtNLM"/>
    </source>
</evidence>
<feature type="transmembrane region" description="Helical" evidence="7">
    <location>
        <begin position="427"/>
        <end position="448"/>
    </location>
</feature>
<evidence type="ECO:0000256" key="2">
    <source>
        <dbReference type="ARBA" id="ARBA00022475"/>
    </source>
</evidence>
<evidence type="ECO:0000256" key="7">
    <source>
        <dbReference type="SAM" id="Phobius"/>
    </source>
</evidence>
<dbReference type="InterPro" id="IPR050833">
    <property type="entry name" value="Poly_Biosynth_Transport"/>
</dbReference>